<keyword evidence="1" id="KW-0677">Repeat</keyword>
<dbReference type="AlphaFoldDB" id="A0A3N4J8Y2"/>
<dbReference type="PROSITE" id="PS50181">
    <property type="entry name" value="FBOX"/>
    <property type="match status" value="1"/>
</dbReference>
<keyword evidence="5" id="KW-1185">Reference proteome</keyword>
<accession>A0A3N4J8Y2</accession>
<reference evidence="4 5" key="1">
    <citation type="journal article" date="2018" name="Nat. Ecol. Evol.">
        <title>Pezizomycetes genomes reveal the molecular basis of ectomycorrhizal truffle lifestyle.</title>
        <authorList>
            <person name="Murat C."/>
            <person name="Payen T."/>
            <person name="Noel B."/>
            <person name="Kuo A."/>
            <person name="Morin E."/>
            <person name="Chen J."/>
            <person name="Kohler A."/>
            <person name="Krizsan K."/>
            <person name="Balestrini R."/>
            <person name="Da Silva C."/>
            <person name="Montanini B."/>
            <person name="Hainaut M."/>
            <person name="Levati E."/>
            <person name="Barry K.W."/>
            <person name="Belfiori B."/>
            <person name="Cichocki N."/>
            <person name="Clum A."/>
            <person name="Dockter R.B."/>
            <person name="Fauchery L."/>
            <person name="Guy J."/>
            <person name="Iotti M."/>
            <person name="Le Tacon F."/>
            <person name="Lindquist E.A."/>
            <person name="Lipzen A."/>
            <person name="Malagnac F."/>
            <person name="Mello A."/>
            <person name="Molinier V."/>
            <person name="Miyauchi S."/>
            <person name="Poulain J."/>
            <person name="Riccioni C."/>
            <person name="Rubini A."/>
            <person name="Sitrit Y."/>
            <person name="Splivallo R."/>
            <person name="Traeger S."/>
            <person name="Wang M."/>
            <person name="Zifcakova L."/>
            <person name="Wipf D."/>
            <person name="Zambonelli A."/>
            <person name="Paolocci F."/>
            <person name="Nowrousian M."/>
            <person name="Ottonello S."/>
            <person name="Baldrian P."/>
            <person name="Spatafora J.W."/>
            <person name="Henrissat B."/>
            <person name="Nagy L.G."/>
            <person name="Aury J.M."/>
            <person name="Wincker P."/>
            <person name="Grigoriev I.V."/>
            <person name="Bonfante P."/>
            <person name="Martin F.M."/>
        </authorList>
    </citation>
    <scope>NUCLEOTIDE SEQUENCE [LARGE SCALE GENOMIC DNA]</scope>
    <source>
        <strain evidence="4 5">120613-1</strain>
    </source>
</reference>
<evidence type="ECO:0000313" key="5">
    <source>
        <dbReference type="Proteomes" id="UP000276215"/>
    </source>
</evidence>
<dbReference type="PANTHER" id="PTHR24198:SF165">
    <property type="entry name" value="ANKYRIN REPEAT-CONTAINING PROTEIN-RELATED"/>
    <property type="match status" value="1"/>
</dbReference>
<evidence type="ECO:0000256" key="1">
    <source>
        <dbReference type="ARBA" id="ARBA00022737"/>
    </source>
</evidence>
<dbReference type="OrthoDB" id="60433at2759"/>
<feature type="domain" description="F-box" evidence="3">
    <location>
        <begin position="1"/>
        <end position="45"/>
    </location>
</feature>
<keyword evidence="2" id="KW-0040">ANK repeat</keyword>
<dbReference type="Gene3D" id="1.25.40.20">
    <property type="entry name" value="Ankyrin repeat-containing domain"/>
    <property type="match status" value="2"/>
</dbReference>
<dbReference type="SMART" id="SM00248">
    <property type="entry name" value="ANK"/>
    <property type="match status" value="9"/>
</dbReference>
<sequence length="387" mass="42256">MSFLHLPNEIILSITQYQTPPEICALCLTNRHLSSLLPPELLKSACRLYQGKTYAHKALYSAADRGDTPAVRALLKHGVLEILENTPVLHEAARARSELAIKTLIDSGGFDPTSRNAFDETPLFPAVLGSEEGVLRLLLECPGQDVNLRPKGTSWPLLTLAAYLANAKVVALLLAQEQLLVNATDEVYQTALFKAVAKGDKDMVRLFLGDPRTNVNHCDRRGRTAFITACMQGHHGAFELLLDLPRAEVNATDTGGRTGLHWCVERHRPLMVSRMVASSRVEVNRRDLCRRTPFFVAVAEDAEAARILAADPRVNVNVTGGPGGNQHALVVAAEKGLAGIVEMLLQREDVDFSVLKCKATTFGALKKSYGGPTAHVIVDYLVKRVTD</sequence>
<evidence type="ECO:0000313" key="4">
    <source>
        <dbReference type="EMBL" id="RPA94742.1"/>
    </source>
</evidence>
<dbReference type="EMBL" id="ML120434">
    <property type="protein sequence ID" value="RPA94742.1"/>
    <property type="molecule type" value="Genomic_DNA"/>
</dbReference>
<name>A0A3N4J8Y2_9PEZI</name>
<protein>
    <submittedName>
        <fullName evidence="4">Ankyrin</fullName>
    </submittedName>
</protein>
<dbReference type="SUPFAM" id="SSF48403">
    <property type="entry name" value="Ankyrin repeat"/>
    <property type="match status" value="1"/>
</dbReference>
<dbReference type="InterPro" id="IPR002110">
    <property type="entry name" value="Ankyrin_rpt"/>
</dbReference>
<organism evidence="4 5">
    <name type="scientific">Choiromyces venosus 120613-1</name>
    <dbReference type="NCBI Taxonomy" id="1336337"/>
    <lineage>
        <taxon>Eukaryota</taxon>
        <taxon>Fungi</taxon>
        <taxon>Dikarya</taxon>
        <taxon>Ascomycota</taxon>
        <taxon>Pezizomycotina</taxon>
        <taxon>Pezizomycetes</taxon>
        <taxon>Pezizales</taxon>
        <taxon>Tuberaceae</taxon>
        <taxon>Choiromyces</taxon>
    </lineage>
</organism>
<dbReference type="STRING" id="1336337.A0A3N4J8Y2"/>
<proteinExistence type="predicted"/>
<dbReference type="Proteomes" id="UP000276215">
    <property type="component" value="Unassembled WGS sequence"/>
</dbReference>
<dbReference type="InterPro" id="IPR001810">
    <property type="entry name" value="F-box_dom"/>
</dbReference>
<gene>
    <name evidence="4" type="ORF">L873DRAFT_1700525</name>
</gene>
<dbReference type="PANTHER" id="PTHR24198">
    <property type="entry name" value="ANKYRIN REPEAT AND PROTEIN KINASE DOMAIN-CONTAINING PROTEIN"/>
    <property type="match status" value="1"/>
</dbReference>
<dbReference type="InterPro" id="IPR036770">
    <property type="entry name" value="Ankyrin_rpt-contain_sf"/>
</dbReference>
<dbReference type="Pfam" id="PF12796">
    <property type="entry name" value="Ank_2"/>
    <property type="match status" value="2"/>
</dbReference>
<evidence type="ECO:0000256" key="2">
    <source>
        <dbReference type="ARBA" id="ARBA00023043"/>
    </source>
</evidence>
<evidence type="ECO:0000259" key="3">
    <source>
        <dbReference type="PROSITE" id="PS50181"/>
    </source>
</evidence>